<evidence type="ECO:0000256" key="2">
    <source>
        <dbReference type="ARBA" id="ARBA00022827"/>
    </source>
</evidence>
<feature type="domain" description="FAD-binding" evidence="4">
    <location>
        <begin position="295"/>
        <end position="377"/>
    </location>
</feature>
<dbReference type="PANTHER" id="PTHR46720">
    <property type="entry name" value="HYDROXYLASE, PUTATIVE (AFU_ORTHOLOGUE AFUA_3G01460)-RELATED"/>
    <property type="match status" value="1"/>
</dbReference>
<evidence type="ECO:0000313" key="6">
    <source>
        <dbReference type="Proteomes" id="UP001175226"/>
    </source>
</evidence>
<accession>A0AA39JIW5</accession>
<dbReference type="Proteomes" id="UP001175226">
    <property type="component" value="Unassembled WGS sequence"/>
</dbReference>
<dbReference type="GO" id="GO:0016491">
    <property type="term" value="F:oxidoreductase activity"/>
    <property type="evidence" value="ECO:0007669"/>
    <property type="project" value="UniProtKB-KW"/>
</dbReference>
<name>A0AA39JIW5_9AGAR</name>
<proteinExistence type="predicted"/>
<dbReference type="InterPro" id="IPR002938">
    <property type="entry name" value="FAD-bd"/>
</dbReference>
<dbReference type="InterPro" id="IPR051104">
    <property type="entry name" value="FAD_monoxygenase"/>
</dbReference>
<dbReference type="Pfam" id="PF01494">
    <property type="entry name" value="FAD_binding_3"/>
    <property type="match status" value="2"/>
</dbReference>
<organism evidence="5 6">
    <name type="scientific">Armillaria borealis</name>
    <dbReference type="NCBI Taxonomy" id="47425"/>
    <lineage>
        <taxon>Eukaryota</taxon>
        <taxon>Fungi</taxon>
        <taxon>Dikarya</taxon>
        <taxon>Basidiomycota</taxon>
        <taxon>Agaricomycotina</taxon>
        <taxon>Agaricomycetes</taxon>
        <taxon>Agaricomycetidae</taxon>
        <taxon>Agaricales</taxon>
        <taxon>Marasmiineae</taxon>
        <taxon>Physalacriaceae</taxon>
        <taxon>Armillaria</taxon>
    </lineage>
</organism>
<dbReference type="SUPFAM" id="SSF54373">
    <property type="entry name" value="FAD-linked reductases, C-terminal domain"/>
    <property type="match status" value="1"/>
</dbReference>
<keyword evidence="6" id="KW-1185">Reference proteome</keyword>
<dbReference type="GO" id="GO:0044550">
    <property type="term" value="P:secondary metabolite biosynthetic process"/>
    <property type="evidence" value="ECO:0007669"/>
    <property type="project" value="TreeGrafter"/>
</dbReference>
<evidence type="ECO:0000256" key="3">
    <source>
        <dbReference type="ARBA" id="ARBA00023002"/>
    </source>
</evidence>
<protein>
    <submittedName>
        <fullName evidence="5">Salicylate 1-monooxygenase</fullName>
    </submittedName>
</protein>
<evidence type="ECO:0000256" key="1">
    <source>
        <dbReference type="ARBA" id="ARBA00022630"/>
    </source>
</evidence>
<reference evidence="5" key="1">
    <citation type="submission" date="2023-06" db="EMBL/GenBank/DDBJ databases">
        <authorList>
            <consortium name="Lawrence Berkeley National Laboratory"/>
            <person name="Ahrendt S."/>
            <person name="Sahu N."/>
            <person name="Indic B."/>
            <person name="Wong-Bajracharya J."/>
            <person name="Merenyi Z."/>
            <person name="Ke H.-M."/>
            <person name="Monk M."/>
            <person name="Kocsube S."/>
            <person name="Drula E."/>
            <person name="Lipzen A."/>
            <person name="Balint B."/>
            <person name="Henrissat B."/>
            <person name="Andreopoulos B."/>
            <person name="Martin F.M."/>
            <person name="Harder C.B."/>
            <person name="Rigling D."/>
            <person name="Ford K.L."/>
            <person name="Foster G.D."/>
            <person name="Pangilinan J."/>
            <person name="Papanicolaou A."/>
            <person name="Barry K."/>
            <person name="LaButti K."/>
            <person name="Viragh M."/>
            <person name="Koriabine M."/>
            <person name="Yan M."/>
            <person name="Riley R."/>
            <person name="Champramary S."/>
            <person name="Plett K.L."/>
            <person name="Tsai I.J."/>
            <person name="Slot J."/>
            <person name="Sipos G."/>
            <person name="Plett J."/>
            <person name="Nagy L.G."/>
            <person name="Grigoriev I.V."/>
        </authorList>
    </citation>
    <scope>NUCLEOTIDE SEQUENCE</scope>
    <source>
        <strain evidence="5">FPL87.14</strain>
    </source>
</reference>
<evidence type="ECO:0000313" key="5">
    <source>
        <dbReference type="EMBL" id="KAK0443483.1"/>
    </source>
</evidence>
<keyword evidence="2" id="KW-0274">FAD</keyword>
<dbReference type="PRINTS" id="PR00420">
    <property type="entry name" value="RNGMNOXGNASE"/>
</dbReference>
<dbReference type="EMBL" id="JAUEPT010000022">
    <property type="protein sequence ID" value="KAK0443483.1"/>
    <property type="molecule type" value="Genomic_DNA"/>
</dbReference>
<dbReference type="Gene3D" id="3.50.50.60">
    <property type="entry name" value="FAD/NAD(P)-binding domain"/>
    <property type="match status" value="1"/>
</dbReference>
<keyword evidence="3" id="KW-0560">Oxidoreductase</keyword>
<feature type="domain" description="FAD-binding" evidence="4">
    <location>
        <begin position="3"/>
        <end position="166"/>
    </location>
</feature>
<gene>
    <name evidence="5" type="ORF">EV421DRAFT_1709942</name>
</gene>
<dbReference type="GO" id="GO:0071949">
    <property type="term" value="F:FAD binding"/>
    <property type="evidence" value="ECO:0007669"/>
    <property type="project" value="InterPro"/>
</dbReference>
<dbReference type="PANTHER" id="PTHR46720:SF3">
    <property type="entry name" value="FAD-BINDING DOMAIN-CONTAINING PROTEIN-RELATED"/>
    <property type="match status" value="1"/>
</dbReference>
<sequence length="446" mass="49490">FSISGGGLGGLAFAVTLSKYPDVDLELYEAAGHFSAVGAGISVWPRAIEVMEMMGMGPDLQKVASAPFTEDYVTAWSFRKSDQAVGKEYCRVDSKGHCQTFHRGDLHDVFVNHLSPRCVIHYSKRLRTFAEQPDGQVKIFFEDGTTAECDVLIGADGIKSRVRASLLKDKAQSASADGRLHEAEEILSGVPQMFTGSVAYRSLIPIERIKSDPLISRPRMLVLTSEFQYCGHGISIAVYPVSNGTLLNVVAVRHQRHLMGTSYDPPVPGPGRQRRTYFSEWEPEIQAWLRCIDKPTRWPMYSTRLLPSYASDRVALIGDSAHAMLPHQASGAGQAIEDGYFLATLLGHSLTTRQNIPIALEIYDSVRRPFATDIWKRSASNGRYYTMSHDDFQWDHGAPEAEVWGKLEGTAIAINKSFEWAWTTSFKGMMAEGIRMLEANCASRIS</sequence>
<feature type="non-terminal residue" evidence="5">
    <location>
        <position position="1"/>
    </location>
</feature>
<comment type="caution">
    <text evidence="5">The sequence shown here is derived from an EMBL/GenBank/DDBJ whole genome shotgun (WGS) entry which is preliminary data.</text>
</comment>
<dbReference type="InterPro" id="IPR036188">
    <property type="entry name" value="FAD/NAD-bd_sf"/>
</dbReference>
<dbReference type="AlphaFoldDB" id="A0AA39JIW5"/>
<dbReference type="SUPFAM" id="SSF51905">
    <property type="entry name" value="FAD/NAD(P)-binding domain"/>
    <property type="match status" value="1"/>
</dbReference>
<evidence type="ECO:0000259" key="4">
    <source>
        <dbReference type="Pfam" id="PF01494"/>
    </source>
</evidence>
<keyword evidence="1" id="KW-0285">Flavoprotein</keyword>